<evidence type="ECO:0000313" key="9">
    <source>
        <dbReference type="Proteomes" id="UP000320314"/>
    </source>
</evidence>
<dbReference type="AlphaFoldDB" id="A0A506U1B3"/>
<evidence type="ECO:0000256" key="2">
    <source>
        <dbReference type="ARBA" id="ARBA00022517"/>
    </source>
</evidence>
<keyword evidence="4 5" id="KW-0143">Chaperone</keyword>
<dbReference type="GO" id="GO:0005840">
    <property type="term" value="C:ribosome"/>
    <property type="evidence" value="ECO:0007669"/>
    <property type="project" value="InterPro"/>
</dbReference>
<comment type="subcellular location">
    <subcellularLocation>
        <location evidence="5">Cytoplasm</location>
    </subcellularLocation>
</comment>
<protein>
    <recommendedName>
        <fullName evidence="5">Ribosome maturation factor RimM</fullName>
    </recommendedName>
</protein>
<comment type="similarity">
    <text evidence="5">Belongs to the RimM family.</text>
</comment>
<dbReference type="Gene3D" id="2.30.30.240">
    <property type="entry name" value="PRC-barrel domain"/>
    <property type="match status" value="1"/>
</dbReference>
<feature type="domain" description="RimM N-terminal" evidence="6">
    <location>
        <begin position="10"/>
        <end position="87"/>
    </location>
</feature>
<comment type="caution">
    <text evidence="8">The sequence shown here is derived from an EMBL/GenBank/DDBJ whole genome shotgun (WGS) entry which is preliminary data.</text>
</comment>
<dbReference type="EMBL" id="VHLH01000024">
    <property type="protein sequence ID" value="TPW27021.1"/>
    <property type="molecule type" value="Genomic_DNA"/>
</dbReference>
<sequence length="177" mass="19380">MAKPENPVLMGTVGAPQGLRGEVRVRTFTDEPMALGAYHRLFTENGRDLEILEIRPLKAMAVIRFLGVNDREAAEALRGQDLYVDRASLPDGDLDEDEFFYADLEGLEVVDGEGRVYGAVCGIHDFGGGDLLEIQPDGRRTLFIPFSETAVLEIDLEGGRLFVDPLAAGLVDDDRDA</sequence>
<dbReference type="Pfam" id="PF05239">
    <property type="entry name" value="PRC"/>
    <property type="match status" value="1"/>
</dbReference>
<dbReference type="InterPro" id="IPR002676">
    <property type="entry name" value="RimM_N"/>
</dbReference>
<dbReference type="PANTHER" id="PTHR33692:SF1">
    <property type="entry name" value="RIBOSOME MATURATION FACTOR RIMM"/>
    <property type="match status" value="1"/>
</dbReference>
<dbReference type="InterPro" id="IPR027275">
    <property type="entry name" value="PRC-brl_dom"/>
</dbReference>
<organism evidence="8 9">
    <name type="scientific">Pararhizobium mangrovi</name>
    <dbReference type="NCBI Taxonomy" id="2590452"/>
    <lineage>
        <taxon>Bacteria</taxon>
        <taxon>Pseudomonadati</taxon>
        <taxon>Pseudomonadota</taxon>
        <taxon>Alphaproteobacteria</taxon>
        <taxon>Hyphomicrobiales</taxon>
        <taxon>Rhizobiaceae</taxon>
        <taxon>Rhizobium/Agrobacterium group</taxon>
        <taxon>Pararhizobium</taxon>
    </lineage>
</organism>
<dbReference type="InterPro" id="IPR009000">
    <property type="entry name" value="Transl_B-barrel_sf"/>
</dbReference>
<feature type="domain" description="PRC-barrel" evidence="7">
    <location>
        <begin position="96"/>
        <end position="167"/>
    </location>
</feature>
<evidence type="ECO:0000256" key="5">
    <source>
        <dbReference type="HAMAP-Rule" id="MF_00014"/>
    </source>
</evidence>
<reference evidence="8 9" key="1">
    <citation type="submission" date="2019-06" db="EMBL/GenBank/DDBJ databases">
        <authorList>
            <person name="Li M."/>
        </authorList>
    </citation>
    <scope>NUCLEOTIDE SEQUENCE [LARGE SCALE GENOMIC DNA]</scope>
    <source>
        <strain evidence="8 9">BGMRC6574</strain>
    </source>
</reference>
<dbReference type="RefSeq" id="WP_141167464.1">
    <property type="nucleotide sequence ID" value="NZ_VHLH01000024.1"/>
</dbReference>
<evidence type="ECO:0000256" key="1">
    <source>
        <dbReference type="ARBA" id="ARBA00022490"/>
    </source>
</evidence>
<dbReference type="OrthoDB" id="9788191at2"/>
<comment type="domain">
    <text evidence="5">The PRC barrel domain binds ribosomal protein uS19.</text>
</comment>
<keyword evidence="1 5" id="KW-0963">Cytoplasm</keyword>
<name>A0A506U1B3_9HYPH</name>
<dbReference type="Gene3D" id="2.40.30.60">
    <property type="entry name" value="RimM"/>
    <property type="match status" value="1"/>
</dbReference>
<dbReference type="Proteomes" id="UP000320314">
    <property type="component" value="Unassembled WGS sequence"/>
</dbReference>
<accession>A0A506U1B3</accession>
<evidence type="ECO:0000256" key="3">
    <source>
        <dbReference type="ARBA" id="ARBA00022552"/>
    </source>
</evidence>
<dbReference type="HAMAP" id="MF_00014">
    <property type="entry name" value="Ribosome_mat_RimM"/>
    <property type="match status" value="1"/>
</dbReference>
<dbReference type="PANTHER" id="PTHR33692">
    <property type="entry name" value="RIBOSOME MATURATION FACTOR RIMM"/>
    <property type="match status" value="1"/>
</dbReference>
<dbReference type="GO" id="GO:0005737">
    <property type="term" value="C:cytoplasm"/>
    <property type="evidence" value="ECO:0007669"/>
    <property type="project" value="UniProtKB-SubCell"/>
</dbReference>
<comment type="subunit">
    <text evidence="5">Binds ribosomal protein uS19.</text>
</comment>
<dbReference type="InterPro" id="IPR011961">
    <property type="entry name" value="RimM"/>
</dbReference>
<evidence type="ECO:0000256" key="4">
    <source>
        <dbReference type="ARBA" id="ARBA00023186"/>
    </source>
</evidence>
<proteinExistence type="inferred from homology"/>
<dbReference type="NCBIfam" id="TIGR02273">
    <property type="entry name" value="16S_RimM"/>
    <property type="match status" value="1"/>
</dbReference>
<evidence type="ECO:0000313" key="8">
    <source>
        <dbReference type="EMBL" id="TPW27021.1"/>
    </source>
</evidence>
<dbReference type="GO" id="GO:0042274">
    <property type="term" value="P:ribosomal small subunit biogenesis"/>
    <property type="evidence" value="ECO:0007669"/>
    <property type="project" value="UniProtKB-UniRule"/>
</dbReference>
<dbReference type="InterPro" id="IPR036976">
    <property type="entry name" value="RimM_N_sf"/>
</dbReference>
<dbReference type="GO" id="GO:0043022">
    <property type="term" value="F:ribosome binding"/>
    <property type="evidence" value="ECO:0007669"/>
    <property type="project" value="InterPro"/>
</dbReference>
<dbReference type="Pfam" id="PF01782">
    <property type="entry name" value="RimM"/>
    <property type="match status" value="1"/>
</dbReference>
<dbReference type="SUPFAM" id="SSF50346">
    <property type="entry name" value="PRC-barrel domain"/>
    <property type="match status" value="1"/>
</dbReference>
<dbReference type="InterPro" id="IPR011033">
    <property type="entry name" value="PRC_barrel-like_sf"/>
</dbReference>
<comment type="function">
    <text evidence="5">An accessory protein needed during the final step in the assembly of 30S ribosomal subunit, possibly for assembly of the head region. Essential for efficient processing of 16S rRNA. May be needed both before and after RbfA during the maturation of 16S rRNA. It has affinity for free ribosomal 30S subunits but not for 70S ribosomes.</text>
</comment>
<keyword evidence="9" id="KW-1185">Reference proteome</keyword>
<dbReference type="SUPFAM" id="SSF50447">
    <property type="entry name" value="Translation proteins"/>
    <property type="match status" value="1"/>
</dbReference>
<evidence type="ECO:0000259" key="7">
    <source>
        <dbReference type="Pfam" id="PF05239"/>
    </source>
</evidence>
<keyword evidence="3 5" id="KW-0698">rRNA processing</keyword>
<evidence type="ECO:0000259" key="6">
    <source>
        <dbReference type="Pfam" id="PF01782"/>
    </source>
</evidence>
<keyword evidence="2 5" id="KW-0690">Ribosome biogenesis</keyword>
<dbReference type="GO" id="GO:0006364">
    <property type="term" value="P:rRNA processing"/>
    <property type="evidence" value="ECO:0007669"/>
    <property type="project" value="UniProtKB-UniRule"/>
</dbReference>
<gene>
    <name evidence="5 8" type="primary">rimM</name>
    <name evidence="8" type="ORF">FJU11_12820</name>
</gene>